<dbReference type="AlphaFoldDB" id="X0YCS4"/>
<feature type="non-terminal residue" evidence="1">
    <location>
        <position position="1"/>
    </location>
</feature>
<reference evidence="1" key="1">
    <citation type="journal article" date="2014" name="Front. Microbiol.">
        <title>High frequency of phylogenetically diverse reductive dehalogenase-homologous genes in deep subseafloor sedimentary metagenomes.</title>
        <authorList>
            <person name="Kawai M."/>
            <person name="Futagami T."/>
            <person name="Toyoda A."/>
            <person name="Takaki Y."/>
            <person name="Nishi S."/>
            <person name="Hori S."/>
            <person name="Arai W."/>
            <person name="Tsubouchi T."/>
            <person name="Morono Y."/>
            <person name="Uchiyama I."/>
            <person name="Ito T."/>
            <person name="Fujiyama A."/>
            <person name="Inagaki F."/>
            <person name="Takami H."/>
        </authorList>
    </citation>
    <scope>NUCLEOTIDE SEQUENCE</scope>
    <source>
        <strain evidence="1">Expedition CK06-06</strain>
    </source>
</reference>
<sequence>KLSFNNPPPETLALMKLMDQIKPSFMYSLHNAGFCGVYYYVSHEVQSMFPSFIKLVEEEELPIHEGEPEVPYIKQLQPAMFQMFGIQENYDFYEENKVENPEELIKCGTSSDDYLKRITNGKGFTLVCEMPYFYDKVLGDHSQSEYDRRDEFLGSLEFYKEAHSFTKPRFESIRSFCNPSSKIFISVEDSIKFFDGRIAPQIHHAKTSPMYEGKATKAQAFDSMVARKYYAVFRTAMTAR</sequence>
<feature type="non-terminal residue" evidence="1">
    <location>
        <position position="240"/>
    </location>
</feature>
<protein>
    <recommendedName>
        <fullName evidence="2">Peptidase M14 carboxypeptidase A domain-containing protein</fullName>
    </recommendedName>
</protein>
<gene>
    <name evidence="1" type="ORF">S01H1_74834</name>
</gene>
<organism evidence="1">
    <name type="scientific">marine sediment metagenome</name>
    <dbReference type="NCBI Taxonomy" id="412755"/>
    <lineage>
        <taxon>unclassified sequences</taxon>
        <taxon>metagenomes</taxon>
        <taxon>ecological metagenomes</taxon>
    </lineage>
</organism>
<accession>X0YCS4</accession>
<dbReference type="EMBL" id="BARS01050086">
    <property type="protein sequence ID" value="GAG45077.1"/>
    <property type="molecule type" value="Genomic_DNA"/>
</dbReference>
<proteinExistence type="predicted"/>
<evidence type="ECO:0008006" key="2">
    <source>
        <dbReference type="Google" id="ProtNLM"/>
    </source>
</evidence>
<evidence type="ECO:0000313" key="1">
    <source>
        <dbReference type="EMBL" id="GAG45077.1"/>
    </source>
</evidence>
<name>X0YCS4_9ZZZZ</name>
<comment type="caution">
    <text evidence="1">The sequence shown here is derived from an EMBL/GenBank/DDBJ whole genome shotgun (WGS) entry which is preliminary data.</text>
</comment>